<keyword evidence="3" id="KW-1185">Reference proteome</keyword>
<gene>
    <name evidence="2" type="ORF">H5410_019940</name>
</gene>
<dbReference type="EMBL" id="JACXVP010000004">
    <property type="protein sequence ID" value="KAG5608659.1"/>
    <property type="molecule type" value="Genomic_DNA"/>
</dbReference>
<dbReference type="Proteomes" id="UP000824120">
    <property type="component" value="Chromosome 4"/>
</dbReference>
<feature type="compositionally biased region" description="Basic and acidic residues" evidence="1">
    <location>
        <begin position="50"/>
        <end position="65"/>
    </location>
</feature>
<name>A0A9J5Z6M9_SOLCO</name>
<feature type="region of interest" description="Disordered" evidence="1">
    <location>
        <begin position="50"/>
        <end position="75"/>
    </location>
</feature>
<protein>
    <submittedName>
        <fullName evidence="2">Uncharacterized protein</fullName>
    </submittedName>
</protein>
<feature type="compositionally biased region" description="Gly residues" evidence="1">
    <location>
        <begin position="66"/>
        <end position="75"/>
    </location>
</feature>
<reference evidence="2 3" key="1">
    <citation type="submission" date="2020-09" db="EMBL/GenBank/DDBJ databases">
        <title>De no assembly of potato wild relative species, Solanum commersonii.</title>
        <authorList>
            <person name="Cho K."/>
        </authorList>
    </citation>
    <scope>NUCLEOTIDE SEQUENCE [LARGE SCALE GENOMIC DNA]</scope>
    <source>
        <strain evidence="2">LZ3.2</strain>
        <tissue evidence="2">Leaf</tissue>
    </source>
</reference>
<proteinExistence type="predicted"/>
<organism evidence="2 3">
    <name type="scientific">Solanum commersonii</name>
    <name type="common">Commerson's wild potato</name>
    <name type="synonym">Commerson's nightshade</name>
    <dbReference type="NCBI Taxonomy" id="4109"/>
    <lineage>
        <taxon>Eukaryota</taxon>
        <taxon>Viridiplantae</taxon>
        <taxon>Streptophyta</taxon>
        <taxon>Embryophyta</taxon>
        <taxon>Tracheophyta</taxon>
        <taxon>Spermatophyta</taxon>
        <taxon>Magnoliopsida</taxon>
        <taxon>eudicotyledons</taxon>
        <taxon>Gunneridae</taxon>
        <taxon>Pentapetalae</taxon>
        <taxon>asterids</taxon>
        <taxon>lamiids</taxon>
        <taxon>Solanales</taxon>
        <taxon>Solanaceae</taxon>
        <taxon>Solanoideae</taxon>
        <taxon>Solaneae</taxon>
        <taxon>Solanum</taxon>
    </lineage>
</organism>
<dbReference type="AlphaFoldDB" id="A0A9J5Z6M9"/>
<sequence>METITSPGNNFSTMEANWNWNMVCQVTENYKPKLTSTMVIWEKPKGNEWKLNTDKSFNSEEEKAGARGGGVGGYC</sequence>
<dbReference type="OrthoDB" id="1304701at2759"/>
<evidence type="ECO:0000313" key="3">
    <source>
        <dbReference type="Proteomes" id="UP000824120"/>
    </source>
</evidence>
<comment type="caution">
    <text evidence="2">The sequence shown here is derived from an EMBL/GenBank/DDBJ whole genome shotgun (WGS) entry which is preliminary data.</text>
</comment>
<evidence type="ECO:0000313" key="2">
    <source>
        <dbReference type="EMBL" id="KAG5608659.1"/>
    </source>
</evidence>
<accession>A0A9J5Z6M9</accession>
<evidence type="ECO:0000256" key="1">
    <source>
        <dbReference type="SAM" id="MobiDB-lite"/>
    </source>
</evidence>